<comment type="caution">
    <text evidence="3">The sequence shown here is derived from an EMBL/GenBank/DDBJ whole genome shotgun (WGS) entry which is preliminary data.</text>
</comment>
<dbReference type="Gene3D" id="3.90.660.50">
    <property type="match status" value="1"/>
</dbReference>
<gene>
    <name evidence="3" type="ORF">ACFPIE_02895</name>
</gene>
<feature type="domain" description="Amine oxidase" evidence="2">
    <location>
        <begin position="12"/>
        <end position="447"/>
    </location>
</feature>
<dbReference type="InterPro" id="IPR002937">
    <property type="entry name" value="Amino_oxidase"/>
</dbReference>
<comment type="similarity">
    <text evidence="1">Belongs to the carotenoid/retinoid oxidoreductase family.</text>
</comment>
<dbReference type="Pfam" id="PF01593">
    <property type="entry name" value="Amino_oxidase"/>
    <property type="match status" value="1"/>
</dbReference>
<proteinExistence type="inferred from homology"/>
<evidence type="ECO:0000313" key="4">
    <source>
        <dbReference type="Proteomes" id="UP001596152"/>
    </source>
</evidence>
<dbReference type="InterPro" id="IPR036188">
    <property type="entry name" value="FAD/NAD-bd_sf"/>
</dbReference>
<reference evidence="4" key="1">
    <citation type="journal article" date="2019" name="Int. J. Syst. Evol. Microbiol.">
        <title>The Global Catalogue of Microorganisms (GCM) 10K type strain sequencing project: providing services to taxonomists for standard genome sequencing and annotation.</title>
        <authorList>
            <consortium name="The Broad Institute Genomics Platform"/>
            <consortium name="The Broad Institute Genome Sequencing Center for Infectious Disease"/>
            <person name="Wu L."/>
            <person name="Ma J."/>
        </authorList>
    </citation>
    <scope>NUCLEOTIDE SEQUENCE [LARGE SCALE GENOMIC DNA]</scope>
    <source>
        <strain evidence="4">JCM 12125</strain>
    </source>
</reference>
<accession>A0ABW0FM51</accession>
<protein>
    <submittedName>
        <fullName evidence="3">Phytoene desaturase family protein</fullName>
    </submittedName>
</protein>
<dbReference type="Gene3D" id="3.50.50.60">
    <property type="entry name" value="FAD/NAD(P)-binding domain"/>
    <property type="match status" value="1"/>
</dbReference>
<dbReference type="Proteomes" id="UP001596152">
    <property type="component" value="Unassembled WGS sequence"/>
</dbReference>
<name>A0ABW0FM51_9CAUL</name>
<dbReference type="RefSeq" id="WP_374039001.1">
    <property type="nucleotide sequence ID" value="NZ_CP169082.1"/>
</dbReference>
<dbReference type="PANTHER" id="PTHR43734">
    <property type="entry name" value="PHYTOENE DESATURASE"/>
    <property type="match status" value="1"/>
</dbReference>
<evidence type="ECO:0000259" key="2">
    <source>
        <dbReference type="Pfam" id="PF01593"/>
    </source>
</evidence>
<evidence type="ECO:0000313" key="3">
    <source>
        <dbReference type="EMBL" id="MFC5342845.1"/>
    </source>
</evidence>
<dbReference type="PANTHER" id="PTHR43734:SF1">
    <property type="entry name" value="PHYTOENE DESATURASE"/>
    <property type="match status" value="1"/>
</dbReference>
<organism evidence="3 4">
    <name type="scientific">Brevundimonas staleyi</name>
    <dbReference type="NCBI Taxonomy" id="74326"/>
    <lineage>
        <taxon>Bacteria</taxon>
        <taxon>Pseudomonadati</taxon>
        <taxon>Pseudomonadota</taxon>
        <taxon>Alphaproteobacteria</taxon>
        <taxon>Caulobacterales</taxon>
        <taxon>Caulobacteraceae</taxon>
        <taxon>Brevundimonas</taxon>
    </lineage>
</organism>
<dbReference type="SUPFAM" id="SSF51905">
    <property type="entry name" value="FAD/NAD(P)-binding domain"/>
    <property type="match status" value="1"/>
</dbReference>
<keyword evidence="4" id="KW-1185">Reference proteome</keyword>
<dbReference type="PRINTS" id="PR00411">
    <property type="entry name" value="PNDRDTASEI"/>
</dbReference>
<dbReference type="EMBL" id="JBHSLF010000005">
    <property type="protein sequence ID" value="MFC5342845.1"/>
    <property type="molecule type" value="Genomic_DNA"/>
</dbReference>
<evidence type="ECO:0000256" key="1">
    <source>
        <dbReference type="ARBA" id="ARBA00006046"/>
    </source>
</evidence>
<sequence>MSYDAIIIGAGIGGLSAAALLAHAGKQVLLLERADEVGGRTRSKTIEGFRIPLGATAIQLDGIIPEICRTVGAEMNVVEVSRTYFWVDGKIHELPAKGSLAKMLELFAQAGGKDQTKVMSRMALEMAGAKAMQALAGDTQRDSWDDSVSFRDWLLRHTNNPAILELFHAITSSMSGVNDFEYPVKHWFAWASSKAMAGRFDKYGMGPEGFAAISRSLGDAFMRLGGELVLNADVQLIEVENGRAVGVVYAVDGQTHNARADWVVSNAGPKETLALTGEQQMEPAYVERLQTRVRSAPIVVTAVATPFEPMDTSGMVVAAGLNRVVSFGWLTKIAPNLAPPGWHLTTFYGTPGSCIGPMDIEEETRLNVEDASTVIPDLEARGGRILDVHCRNPDDPFALYKSWPGYDMPVETPIPNLFNVGDGVKPLGFIGTPAAALSAKMVVEQIL</sequence>